<dbReference type="SUPFAM" id="SSF57362">
    <property type="entry name" value="BPTI-like"/>
    <property type="match status" value="1"/>
</dbReference>
<feature type="chain" id="PRO_5001495125" description="BPTI/Kunitz inhibitor domain-containing protein" evidence="1">
    <location>
        <begin position="17"/>
        <end position="78"/>
    </location>
</feature>
<sequence>MKFSVVILFIVAYCCAAKPDTKCLDGPHPDNTAWDCFPPIYFYRYNSNTKKCESFLYCFDKGGNIFHTYQACEYACMK</sequence>
<evidence type="ECO:0000313" key="4">
    <source>
        <dbReference type="Proteomes" id="UP000024635"/>
    </source>
</evidence>
<dbReference type="InterPro" id="IPR036880">
    <property type="entry name" value="Kunitz_BPTI_sf"/>
</dbReference>
<organism evidence="3 4">
    <name type="scientific">Ancylostoma ceylanicum</name>
    <dbReference type="NCBI Taxonomy" id="53326"/>
    <lineage>
        <taxon>Eukaryota</taxon>
        <taxon>Metazoa</taxon>
        <taxon>Ecdysozoa</taxon>
        <taxon>Nematoda</taxon>
        <taxon>Chromadorea</taxon>
        <taxon>Rhabditida</taxon>
        <taxon>Rhabditina</taxon>
        <taxon>Rhabditomorpha</taxon>
        <taxon>Strongyloidea</taxon>
        <taxon>Ancylostomatidae</taxon>
        <taxon>Ancylostomatinae</taxon>
        <taxon>Ancylostoma</taxon>
    </lineage>
</organism>
<gene>
    <name evidence="3" type="primary">Acey_s0435.g1404</name>
    <name evidence="3" type="ORF">Y032_0435g1404</name>
</gene>
<reference evidence="4" key="1">
    <citation type="journal article" date="2015" name="Nat. Genet.">
        <title>The genome and transcriptome of the zoonotic hookworm Ancylostoma ceylanicum identify infection-specific gene families.</title>
        <authorList>
            <person name="Schwarz E.M."/>
            <person name="Hu Y."/>
            <person name="Antoshechkin I."/>
            <person name="Miller M.M."/>
            <person name="Sternberg P.W."/>
            <person name="Aroian R.V."/>
        </authorList>
    </citation>
    <scope>NUCLEOTIDE SEQUENCE</scope>
    <source>
        <strain evidence="4">HY135</strain>
    </source>
</reference>
<name>A0A016X112_9BILA</name>
<feature type="domain" description="BPTI/Kunitz inhibitor" evidence="2">
    <location>
        <begin position="21"/>
        <end position="77"/>
    </location>
</feature>
<dbReference type="InterPro" id="IPR002223">
    <property type="entry name" value="Kunitz_BPTI"/>
</dbReference>
<evidence type="ECO:0000313" key="3">
    <source>
        <dbReference type="EMBL" id="EYC45207.1"/>
    </source>
</evidence>
<evidence type="ECO:0000256" key="1">
    <source>
        <dbReference type="SAM" id="SignalP"/>
    </source>
</evidence>
<accession>A0A016X112</accession>
<dbReference type="AlphaFoldDB" id="A0A016X112"/>
<dbReference type="SMART" id="SM00131">
    <property type="entry name" value="KU"/>
    <property type="match status" value="1"/>
</dbReference>
<dbReference type="Proteomes" id="UP000024635">
    <property type="component" value="Unassembled WGS sequence"/>
</dbReference>
<keyword evidence="1" id="KW-0732">Signal</keyword>
<evidence type="ECO:0000259" key="2">
    <source>
        <dbReference type="SMART" id="SM00131"/>
    </source>
</evidence>
<keyword evidence="4" id="KW-1185">Reference proteome</keyword>
<dbReference type="GO" id="GO:0004867">
    <property type="term" value="F:serine-type endopeptidase inhibitor activity"/>
    <property type="evidence" value="ECO:0007669"/>
    <property type="project" value="InterPro"/>
</dbReference>
<feature type="signal peptide" evidence="1">
    <location>
        <begin position="1"/>
        <end position="16"/>
    </location>
</feature>
<proteinExistence type="predicted"/>
<dbReference type="Pfam" id="PF00014">
    <property type="entry name" value="Kunitz_BPTI"/>
    <property type="match status" value="1"/>
</dbReference>
<protein>
    <recommendedName>
        <fullName evidence="2">BPTI/Kunitz inhibitor domain-containing protein</fullName>
    </recommendedName>
</protein>
<comment type="caution">
    <text evidence="3">The sequence shown here is derived from an EMBL/GenBank/DDBJ whole genome shotgun (WGS) entry which is preliminary data.</text>
</comment>
<dbReference type="EMBL" id="JARK01000035">
    <property type="protein sequence ID" value="EYC45207.1"/>
    <property type="molecule type" value="Genomic_DNA"/>
</dbReference>